<keyword evidence="3" id="KW-1185">Reference proteome</keyword>
<feature type="signal peptide" evidence="1">
    <location>
        <begin position="1"/>
        <end position="23"/>
    </location>
</feature>
<proteinExistence type="predicted"/>
<sequence>MFRRTCKVLLIAAALSLAPQALARTDIDVYIGISPPVRIEQAPPVRYGYVWRPGYWVATEPRARYRWKRGYWARDPYYRPHGSRHHHKERHHHHHRHH</sequence>
<accession>A0ABQ3H1Q6</accession>
<dbReference type="EMBL" id="BMYO01000005">
    <property type="protein sequence ID" value="GHD63187.1"/>
    <property type="molecule type" value="Genomic_DNA"/>
</dbReference>
<evidence type="ECO:0000313" key="3">
    <source>
        <dbReference type="Proteomes" id="UP000604737"/>
    </source>
</evidence>
<evidence type="ECO:0000313" key="2">
    <source>
        <dbReference type="EMBL" id="GHD63187.1"/>
    </source>
</evidence>
<keyword evidence="1" id="KW-0732">Signal</keyword>
<evidence type="ECO:0000256" key="1">
    <source>
        <dbReference type="SAM" id="SignalP"/>
    </source>
</evidence>
<organism evidence="2 3">
    <name type="scientific">Jeongeupia chitinilytica</name>
    <dbReference type="NCBI Taxonomy" id="1041641"/>
    <lineage>
        <taxon>Bacteria</taxon>
        <taxon>Pseudomonadati</taxon>
        <taxon>Pseudomonadota</taxon>
        <taxon>Betaproteobacteria</taxon>
        <taxon>Neisseriales</taxon>
        <taxon>Chitinibacteraceae</taxon>
        <taxon>Jeongeupia</taxon>
    </lineage>
</organism>
<reference evidence="3" key="1">
    <citation type="journal article" date="2019" name="Int. J. Syst. Evol. Microbiol.">
        <title>The Global Catalogue of Microorganisms (GCM) 10K type strain sequencing project: providing services to taxonomists for standard genome sequencing and annotation.</title>
        <authorList>
            <consortium name="The Broad Institute Genomics Platform"/>
            <consortium name="The Broad Institute Genome Sequencing Center for Infectious Disease"/>
            <person name="Wu L."/>
            <person name="Ma J."/>
        </authorList>
    </citation>
    <scope>NUCLEOTIDE SEQUENCE [LARGE SCALE GENOMIC DNA]</scope>
    <source>
        <strain evidence="3">KCTC 23701</strain>
    </source>
</reference>
<name>A0ABQ3H1Q6_9NEIS</name>
<dbReference type="RefSeq" id="WP_189460403.1">
    <property type="nucleotide sequence ID" value="NZ_BMYO01000005.1"/>
</dbReference>
<comment type="caution">
    <text evidence="2">The sequence shown here is derived from an EMBL/GenBank/DDBJ whole genome shotgun (WGS) entry which is preliminary data.</text>
</comment>
<dbReference type="Proteomes" id="UP000604737">
    <property type="component" value="Unassembled WGS sequence"/>
</dbReference>
<protein>
    <recommendedName>
        <fullName evidence="4">YXWGXW repeat-containing protein</fullName>
    </recommendedName>
</protein>
<feature type="chain" id="PRO_5045871078" description="YXWGXW repeat-containing protein" evidence="1">
    <location>
        <begin position="24"/>
        <end position="98"/>
    </location>
</feature>
<evidence type="ECO:0008006" key="4">
    <source>
        <dbReference type="Google" id="ProtNLM"/>
    </source>
</evidence>
<gene>
    <name evidence="2" type="ORF">GCM10007350_20130</name>
</gene>